<keyword evidence="2" id="KW-0732">Signal</keyword>
<feature type="compositionally biased region" description="Low complexity" evidence="1">
    <location>
        <begin position="117"/>
        <end position="130"/>
    </location>
</feature>
<feature type="signal peptide" evidence="2">
    <location>
        <begin position="1"/>
        <end position="22"/>
    </location>
</feature>
<evidence type="ECO:0000256" key="2">
    <source>
        <dbReference type="SAM" id="SignalP"/>
    </source>
</evidence>
<dbReference type="KEGG" id="anf:AQPE_2415"/>
<dbReference type="RefSeq" id="WP_318351177.1">
    <property type="nucleotide sequence ID" value="NZ_AP018694.1"/>
</dbReference>
<dbReference type="Proteomes" id="UP001193389">
    <property type="component" value="Chromosome"/>
</dbReference>
<feature type="region of interest" description="Disordered" evidence="1">
    <location>
        <begin position="117"/>
        <end position="155"/>
    </location>
</feature>
<feature type="compositionally biased region" description="Gly residues" evidence="1">
    <location>
        <begin position="131"/>
        <end position="149"/>
    </location>
</feature>
<gene>
    <name evidence="3" type="ORF">AQPE_2415</name>
</gene>
<dbReference type="EMBL" id="AP018694">
    <property type="protein sequence ID" value="BBE18253.1"/>
    <property type="molecule type" value="Genomic_DNA"/>
</dbReference>
<accession>A0A5K7S9J3</accession>
<evidence type="ECO:0000313" key="4">
    <source>
        <dbReference type="Proteomes" id="UP001193389"/>
    </source>
</evidence>
<dbReference type="AlphaFoldDB" id="A0A5K7S9J3"/>
<protein>
    <submittedName>
        <fullName evidence="3">Uncharacterized protein</fullName>
    </submittedName>
</protein>
<organism evidence="3 4">
    <name type="scientific">Aquipluma nitroreducens</name>
    <dbReference type="NCBI Taxonomy" id="2010828"/>
    <lineage>
        <taxon>Bacteria</taxon>
        <taxon>Pseudomonadati</taxon>
        <taxon>Bacteroidota</taxon>
        <taxon>Bacteroidia</taxon>
        <taxon>Marinilabiliales</taxon>
        <taxon>Prolixibacteraceae</taxon>
        <taxon>Aquipluma</taxon>
    </lineage>
</organism>
<feature type="chain" id="PRO_5024316745" evidence="2">
    <location>
        <begin position="23"/>
        <end position="155"/>
    </location>
</feature>
<proteinExistence type="predicted"/>
<reference evidence="3" key="1">
    <citation type="journal article" date="2020" name="Int. J. Syst. Evol. Microbiol.">
        <title>Aquipluma nitroreducens gen. nov. sp. nov., a novel facultatively anaerobic bacterium isolated from a freshwater lake.</title>
        <authorList>
            <person name="Watanabe M."/>
            <person name="Kojima H."/>
            <person name="Fukui M."/>
        </authorList>
    </citation>
    <scope>NUCLEOTIDE SEQUENCE</scope>
    <source>
        <strain evidence="3">MeG22</strain>
    </source>
</reference>
<evidence type="ECO:0000313" key="3">
    <source>
        <dbReference type="EMBL" id="BBE18253.1"/>
    </source>
</evidence>
<sequence>MKISRINRVAGTFLALIVTAGAAVSNNNPDGKNRNNSPQETCVNSISGLSEYQKDRIVAMETQNQKVMNDLRERQHSASGKAQREEIKKQIDKQIENHGNTIKTVLSADQQRQYIQFQSNGGNPNPQGQRQGAGKGSGRGSGSGGGRGNGNKCRM</sequence>
<name>A0A5K7S9J3_9BACT</name>
<keyword evidence="4" id="KW-1185">Reference proteome</keyword>
<evidence type="ECO:0000256" key="1">
    <source>
        <dbReference type="SAM" id="MobiDB-lite"/>
    </source>
</evidence>